<dbReference type="Gene3D" id="3.40.50.720">
    <property type="entry name" value="NAD(P)-binding Rossmann-like Domain"/>
    <property type="match status" value="1"/>
</dbReference>
<reference evidence="2" key="2">
    <citation type="submission" date="2020-11" db="EMBL/GenBank/DDBJ databases">
        <authorList>
            <person name="McCartney M.A."/>
            <person name="Auch B."/>
            <person name="Kono T."/>
            <person name="Mallez S."/>
            <person name="Becker A."/>
            <person name="Gohl D.M."/>
            <person name="Silverstein K.A.T."/>
            <person name="Koren S."/>
            <person name="Bechman K.B."/>
            <person name="Herman A."/>
            <person name="Abrahante J.E."/>
            <person name="Garbe J."/>
        </authorList>
    </citation>
    <scope>NUCLEOTIDE SEQUENCE</scope>
    <source>
        <strain evidence="2">Duluth1</strain>
        <tissue evidence="2">Whole animal</tissue>
    </source>
</reference>
<dbReference type="AlphaFoldDB" id="A0A9D4LWJ2"/>
<dbReference type="Pfam" id="PF05222">
    <property type="entry name" value="AlaDh_PNT_N"/>
    <property type="match status" value="1"/>
</dbReference>
<feature type="domain" description="Alanine dehydrogenase/pyridine nucleotide transhydrogenase N-terminal" evidence="1">
    <location>
        <begin position="36"/>
        <end position="72"/>
    </location>
</feature>
<gene>
    <name evidence="2" type="ORF">DPMN_028335</name>
</gene>
<evidence type="ECO:0000259" key="1">
    <source>
        <dbReference type="Pfam" id="PF05222"/>
    </source>
</evidence>
<keyword evidence="3" id="KW-1185">Reference proteome</keyword>
<dbReference type="EMBL" id="JAIWYP010000002">
    <property type="protein sequence ID" value="KAH3865296.1"/>
    <property type="molecule type" value="Genomic_DNA"/>
</dbReference>
<dbReference type="SUPFAM" id="SSF52283">
    <property type="entry name" value="Formate/glycerate dehydrogenase catalytic domain-like"/>
    <property type="match status" value="1"/>
</dbReference>
<reference evidence="2" key="1">
    <citation type="journal article" date="2019" name="bioRxiv">
        <title>The Genome of the Zebra Mussel, Dreissena polymorpha: A Resource for Invasive Species Research.</title>
        <authorList>
            <person name="McCartney M.A."/>
            <person name="Auch B."/>
            <person name="Kono T."/>
            <person name="Mallez S."/>
            <person name="Zhang Y."/>
            <person name="Obille A."/>
            <person name="Becker A."/>
            <person name="Abrahante J.E."/>
            <person name="Garbe J."/>
            <person name="Badalamenti J.P."/>
            <person name="Herman A."/>
            <person name="Mangelson H."/>
            <person name="Liachko I."/>
            <person name="Sullivan S."/>
            <person name="Sone E.D."/>
            <person name="Koren S."/>
            <person name="Silverstein K.A.T."/>
            <person name="Beckman K.B."/>
            <person name="Gohl D.M."/>
        </authorList>
    </citation>
    <scope>NUCLEOTIDE SEQUENCE</scope>
    <source>
        <strain evidence="2">Duluth1</strain>
        <tissue evidence="2">Whole animal</tissue>
    </source>
</reference>
<dbReference type="InterPro" id="IPR007886">
    <property type="entry name" value="AlaDH/PNT_N"/>
</dbReference>
<proteinExistence type="predicted"/>
<evidence type="ECO:0000313" key="3">
    <source>
        <dbReference type="Proteomes" id="UP000828390"/>
    </source>
</evidence>
<accession>A0A9D4LWJ2</accession>
<organism evidence="2 3">
    <name type="scientific">Dreissena polymorpha</name>
    <name type="common">Zebra mussel</name>
    <name type="synonym">Mytilus polymorpha</name>
    <dbReference type="NCBI Taxonomy" id="45954"/>
    <lineage>
        <taxon>Eukaryota</taxon>
        <taxon>Metazoa</taxon>
        <taxon>Spiralia</taxon>
        <taxon>Lophotrochozoa</taxon>
        <taxon>Mollusca</taxon>
        <taxon>Bivalvia</taxon>
        <taxon>Autobranchia</taxon>
        <taxon>Heteroconchia</taxon>
        <taxon>Euheterodonta</taxon>
        <taxon>Imparidentia</taxon>
        <taxon>Neoheterodontei</taxon>
        <taxon>Myida</taxon>
        <taxon>Dreissenoidea</taxon>
        <taxon>Dreissenidae</taxon>
        <taxon>Dreissena</taxon>
    </lineage>
</organism>
<protein>
    <recommendedName>
        <fullName evidence="1">Alanine dehydrogenase/pyridine nucleotide transhydrogenase N-terminal domain-containing protein</fullName>
    </recommendedName>
</protein>
<evidence type="ECO:0000313" key="2">
    <source>
        <dbReference type="EMBL" id="KAH3865296.1"/>
    </source>
</evidence>
<dbReference type="Proteomes" id="UP000828390">
    <property type="component" value="Unassembled WGS sequence"/>
</dbReference>
<comment type="caution">
    <text evidence="2">The sequence shown here is derived from an EMBL/GenBank/DDBJ whole genome shotgun (WGS) entry which is preliminary data.</text>
</comment>
<name>A0A9D4LWJ2_DREPO</name>
<sequence>MWRQPSLKLCKHLNKPGVAYGNQCVRMISSKGTLAIRRETINVWERRAPLSPSQVASLVKQGSKVIVQPSNRRAYNMQVGLAV</sequence>